<gene>
    <name evidence="1" type="ordered locus">SGRA_1712</name>
</gene>
<reference evidence="1 2" key="1">
    <citation type="journal article" date="2012" name="Stand. Genomic Sci.">
        <title>Complete genome sequencing and analysis of Saprospira grandis str. Lewin, a predatory marine bacterium.</title>
        <authorList>
            <person name="Saw J.H."/>
            <person name="Yuryev A."/>
            <person name="Kanbe M."/>
            <person name="Hou S."/>
            <person name="Young A.G."/>
            <person name="Aizawa S."/>
            <person name="Alam M."/>
        </authorList>
    </citation>
    <scope>NUCLEOTIDE SEQUENCE [LARGE SCALE GENOMIC DNA]</scope>
    <source>
        <strain evidence="1 2">Lewin</strain>
    </source>
</reference>
<evidence type="ECO:0000313" key="1">
    <source>
        <dbReference type="EMBL" id="AFC24447.1"/>
    </source>
</evidence>
<name>H6LAG2_SAPGL</name>
<proteinExistence type="predicted"/>
<dbReference type="KEGG" id="sgn:SGRA_1712"/>
<dbReference type="Proteomes" id="UP000007519">
    <property type="component" value="Chromosome"/>
</dbReference>
<sequence length="53" mass="6065">MACPLGGPSLLEISLLSRTFLRLAGPQAIARFKRTHFYRLQQFPASRPYFSRP</sequence>
<evidence type="ECO:0000313" key="2">
    <source>
        <dbReference type="Proteomes" id="UP000007519"/>
    </source>
</evidence>
<dbReference type="AlphaFoldDB" id="H6LAG2"/>
<accession>H6LAG2</accession>
<keyword evidence="2" id="KW-1185">Reference proteome</keyword>
<organism evidence="1 2">
    <name type="scientific">Saprospira grandis (strain Lewin)</name>
    <dbReference type="NCBI Taxonomy" id="984262"/>
    <lineage>
        <taxon>Bacteria</taxon>
        <taxon>Pseudomonadati</taxon>
        <taxon>Bacteroidota</taxon>
        <taxon>Saprospiria</taxon>
        <taxon>Saprospirales</taxon>
        <taxon>Saprospiraceae</taxon>
        <taxon>Saprospira</taxon>
    </lineage>
</organism>
<protein>
    <submittedName>
        <fullName evidence="1">Uncharacterized protein</fullName>
    </submittedName>
</protein>
<dbReference type="HOGENOM" id="CLU_3066075_0_0_10"/>
<dbReference type="EMBL" id="CP002831">
    <property type="protein sequence ID" value="AFC24447.1"/>
    <property type="molecule type" value="Genomic_DNA"/>
</dbReference>